<dbReference type="InterPro" id="IPR002213">
    <property type="entry name" value="UDP_glucos_trans"/>
</dbReference>
<sequence length="458" mass="51816">MDTKQTTKMRVLMQPWLAHGHISPYLELAKKLANRNFTIYFCSTPVNLTSIRKRITQEQSLSIKLVQLHLPSSPDLPPHHHTTNALPPHLMPALKSAFDNSVPEFSAIVKTLNPDLVIYDYNQPWVPTIAAELHIPAVEFLTPGAAMCSLSLHRYNKPGVEFPFPEIQLKGFFQTRFRRAVEETFREGNRMQGPLTALENSFKIILFNTCRELEGKYVDYLSILTGKKIFPIGPLVQEIVNETEETEVMNWLDKKNDSSTVFVSFGSEFFLSKEEIEEVAHGLEISGVNFIWVVRFPVGETTRVEEALPKGFLDRVGERGLIVEGWAPQAQILAHSSTGGFVSHCGWKSVLESLNFGVPIIAMPMQLDQPPNARLVEELGVAMEVEREEDGRLSRHEIAKVIRKVVVEESGEVMRVKAKEFSNNVRLRGEEAIDELVEELVQLCKEKNLVKIKSGQLY</sequence>
<dbReference type="EMBL" id="JACTNZ010000003">
    <property type="protein sequence ID" value="KAG5557058.1"/>
    <property type="molecule type" value="Genomic_DNA"/>
</dbReference>
<evidence type="ECO:0000256" key="6">
    <source>
        <dbReference type="RuleBase" id="RU362057"/>
    </source>
</evidence>
<dbReference type="InterPro" id="IPR058980">
    <property type="entry name" value="Glyco_transf_N"/>
</dbReference>
<dbReference type="CDD" id="cd03784">
    <property type="entry name" value="GT1_Gtf-like"/>
    <property type="match status" value="1"/>
</dbReference>
<dbReference type="GO" id="GO:0008194">
    <property type="term" value="F:UDP-glycosyltransferase activity"/>
    <property type="evidence" value="ECO:0007669"/>
    <property type="project" value="InterPro"/>
</dbReference>
<dbReference type="PANTHER" id="PTHR48044">
    <property type="entry name" value="GLYCOSYLTRANSFERASE"/>
    <property type="match status" value="1"/>
</dbReference>
<dbReference type="PANTHER" id="PTHR48044:SF29">
    <property type="entry name" value="GLYCOSYLTRANSFERASE"/>
    <property type="match status" value="1"/>
</dbReference>
<dbReference type="SUPFAM" id="SSF53756">
    <property type="entry name" value="UDP-Glycosyltransferase/glycogen phosphorylase"/>
    <property type="match status" value="1"/>
</dbReference>
<evidence type="ECO:0000256" key="4">
    <source>
        <dbReference type="ARBA" id="ARBA00023241"/>
    </source>
</evidence>
<evidence type="ECO:0000256" key="1">
    <source>
        <dbReference type="ARBA" id="ARBA00009995"/>
    </source>
</evidence>
<dbReference type="GO" id="GO:0009813">
    <property type="term" value="P:flavonoid biosynthetic process"/>
    <property type="evidence" value="ECO:0007669"/>
    <property type="project" value="UniProtKB-KW"/>
</dbReference>
<keyword evidence="4" id="KW-0284">Flavonoid biosynthesis</keyword>
<protein>
    <recommendedName>
        <fullName evidence="6">Glycosyltransferase</fullName>
        <ecNumber evidence="6">2.4.1.-</ecNumber>
    </recommendedName>
</protein>
<dbReference type="EC" id="2.4.1.-" evidence="6"/>
<name>A0AAV6KY29_9ERIC</name>
<evidence type="ECO:0000313" key="9">
    <source>
        <dbReference type="Proteomes" id="UP000823749"/>
    </source>
</evidence>
<accession>A0AAV6KY29</accession>
<comment type="similarity">
    <text evidence="1 5">Belongs to the UDP-glycosyltransferase family.</text>
</comment>
<dbReference type="Pfam" id="PF26168">
    <property type="entry name" value="Glyco_transf_N"/>
    <property type="match status" value="1"/>
</dbReference>
<dbReference type="AlphaFoldDB" id="A0AAV6KY29"/>
<keyword evidence="9" id="KW-1185">Reference proteome</keyword>
<proteinExistence type="inferred from homology"/>
<dbReference type="PROSITE" id="PS00375">
    <property type="entry name" value="UDPGT"/>
    <property type="match status" value="1"/>
</dbReference>
<dbReference type="InterPro" id="IPR035595">
    <property type="entry name" value="UDP_glycos_trans_CS"/>
</dbReference>
<dbReference type="Pfam" id="PF00201">
    <property type="entry name" value="UDPGT"/>
    <property type="match status" value="1"/>
</dbReference>
<evidence type="ECO:0000259" key="7">
    <source>
        <dbReference type="Pfam" id="PF26168"/>
    </source>
</evidence>
<keyword evidence="3 5" id="KW-0808">Transferase</keyword>
<evidence type="ECO:0000313" key="8">
    <source>
        <dbReference type="EMBL" id="KAG5557058.1"/>
    </source>
</evidence>
<dbReference type="Proteomes" id="UP000823749">
    <property type="component" value="Chromosome 3"/>
</dbReference>
<keyword evidence="2 5" id="KW-0328">Glycosyltransferase</keyword>
<evidence type="ECO:0000256" key="5">
    <source>
        <dbReference type="RuleBase" id="RU003718"/>
    </source>
</evidence>
<dbReference type="GO" id="GO:0016138">
    <property type="term" value="P:glycoside biosynthetic process"/>
    <property type="evidence" value="ECO:0007669"/>
    <property type="project" value="UniProtKB-ARBA"/>
</dbReference>
<dbReference type="Gene3D" id="3.40.50.2000">
    <property type="entry name" value="Glycogen Phosphorylase B"/>
    <property type="match status" value="2"/>
</dbReference>
<evidence type="ECO:0000256" key="3">
    <source>
        <dbReference type="ARBA" id="ARBA00022679"/>
    </source>
</evidence>
<organism evidence="8 9">
    <name type="scientific">Rhododendron griersonianum</name>
    <dbReference type="NCBI Taxonomy" id="479676"/>
    <lineage>
        <taxon>Eukaryota</taxon>
        <taxon>Viridiplantae</taxon>
        <taxon>Streptophyta</taxon>
        <taxon>Embryophyta</taxon>
        <taxon>Tracheophyta</taxon>
        <taxon>Spermatophyta</taxon>
        <taxon>Magnoliopsida</taxon>
        <taxon>eudicotyledons</taxon>
        <taxon>Gunneridae</taxon>
        <taxon>Pentapetalae</taxon>
        <taxon>asterids</taxon>
        <taxon>Ericales</taxon>
        <taxon>Ericaceae</taxon>
        <taxon>Ericoideae</taxon>
        <taxon>Rhodoreae</taxon>
        <taxon>Rhododendron</taxon>
    </lineage>
</organism>
<feature type="domain" description="Glycosyltransferase N-terminal" evidence="7">
    <location>
        <begin position="9"/>
        <end position="236"/>
    </location>
</feature>
<dbReference type="FunFam" id="3.40.50.2000:FF:000060">
    <property type="entry name" value="Glycosyltransferase"/>
    <property type="match status" value="1"/>
</dbReference>
<evidence type="ECO:0000256" key="2">
    <source>
        <dbReference type="ARBA" id="ARBA00022676"/>
    </source>
</evidence>
<reference evidence="8" key="1">
    <citation type="submission" date="2020-08" db="EMBL/GenBank/DDBJ databases">
        <title>Plant Genome Project.</title>
        <authorList>
            <person name="Zhang R.-G."/>
        </authorList>
    </citation>
    <scope>NUCLEOTIDE SEQUENCE</scope>
    <source>
        <strain evidence="8">WSP0</strain>
        <tissue evidence="8">Leaf</tissue>
    </source>
</reference>
<comment type="caution">
    <text evidence="8">The sequence shown here is derived from an EMBL/GenBank/DDBJ whole genome shotgun (WGS) entry which is preliminary data.</text>
</comment>
<gene>
    <name evidence="8" type="ORF">RHGRI_007345</name>
</gene>